<feature type="transmembrane region" description="Helical" evidence="1">
    <location>
        <begin position="162"/>
        <end position="187"/>
    </location>
</feature>
<comment type="caution">
    <text evidence="3">The sequence shown here is derived from an EMBL/GenBank/DDBJ whole genome shotgun (WGS) entry which is preliminary data.</text>
</comment>
<keyword evidence="1" id="KW-1133">Transmembrane helix</keyword>
<name>A0A2H0W9P8_9BACT</name>
<keyword evidence="1" id="KW-0812">Transmembrane</keyword>
<feature type="domain" description="Glycosyltransferase RgtA/B/C/D-like" evidence="2">
    <location>
        <begin position="74"/>
        <end position="209"/>
    </location>
</feature>
<dbReference type="Proteomes" id="UP000230093">
    <property type="component" value="Unassembled WGS sequence"/>
</dbReference>
<dbReference type="AlphaFoldDB" id="A0A2H0W9P8"/>
<evidence type="ECO:0000313" key="4">
    <source>
        <dbReference type="Proteomes" id="UP000230093"/>
    </source>
</evidence>
<organism evidence="3 4">
    <name type="scientific">Candidatus Beckwithbacteria bacterium CG10_big_fil_rev_8_21_14_0_10_34_10</name>
    <dbReference type="NCBI Taxonomy" id="1974495"/>
    <lineage>
        <taxon>Bacteria</taxon>
        <taxon>Candidatus Beckwithiibacteriota</taxon>
    </lineage>
</organism>
<proteinExistence type="predicted"/>
<accession>A0A2H0W9P8</accession>
<dbReference type="Pfam" id="PF13231">
    <property type="entry name" value="PMT_2"/>
    <property type="match status" value="1"/>
</dbReference>
<feature type="transmembrane region" description="Helical" evidence="1">
    <location>
        <begin position="290"/>
        <end position="315"/>
    </location>
</feature>
<feature type="transmembrane region" description="Helical" evidence="1">
    <location>
        <begin position="108"/>
        <end position="125"/>
    </location>
</feature>
<feature type="transmembrane region" description="Helical" evidence="1">
    <location>
        <begin position="132"/>
        <end position="150"/>
    </location>
</feature>
<sequence>MIKKKLSWFWFDYLIFLLFFFFLFFKANGVLHGNEVSGIFYALFYRLNIKFLPSIFLYGHEPARGLIEIPFIFLGPNEFLLRLPSIIMALITFFVVKKTVKLLTNSHFIVTLTLLFYATSGVVILSRLTNGVSGFFLFVSLAAFYFLNFLKKENYRDLTKSLIYLFISLLFYIDSIFLLPGMGLNLFLKYKKKVLKKEIILPFFLFGVLFLLFIGLWSFIPYLAAKTNYINPADLKEFGFFRILARGGEGFNFNVLKSITVLNLYNHFLFSLSLLILFFTSFFDKWGKKYNLIFLFPLLYFSFHRAPTVHFLNFFPLIIIGASFGLKKLASFNKLGSFFLVLFLVLINLNFIKKFYFPEKIDFTNSIKGYYQNPQLFKAAGFIVRENALCREQVFSNLDSFVTLFYTGLPDKKNLATSDYALLFNDQLNKEEFNYSYQLKDEFNNYFNIYSKKELIVPSVKTSILAKSFKQNYHQSAELFPNIKCNNYK</sequence>
<feature type="transmembrane region" description="Helical" evidence="1">
    <location>
        <begin position="264"/>
        <end position="283"/>
    </location>
</feature>
<evidence type="ECO:0000256" key="1">
    <source>
        <dbReference type="SAM" id="Phobius"/>
    </source>
</evidence>
<feature type="transmembrane region" description="Helical" evidence="1">
    <location>
        <begin position="199"/>
        <end position="220"/>
    </location>
</feature>
<evidence type="ECO:0000259" key="2">
    <source>
        <dbReference type="Pfam" id="PF13231"/>
    </source>
</evidence>
<dbReference type="EMBL" id="PEZT01000010">
    <property type="protein sequence ID" value="PIS09357.1"/>
    <property type="molecule type" value="Genomic_DNA"/>
</dbReference>
<evidence type="ECO:0000313" key="3">
    <source>
        <dbReference type="EMBL" id="PIS09357.1"/>
    </source>
</evidence>
<dbReference type="InterPro" id="IPR038731">
    <property type="entry name" value="RgtA/B/C-like"/>
</dbReference>
<reference evidence="4" key="1">
    <citation type="submission" date="2017-09" db="EMBL/GenBank/DDBJ databases">
        <title>Depth-based differentiation of microbial function through sediment-hosted aquifers and enrichment of novel symbionts in the deep terrestrial subsurface.</title>
        <authorList>
            <person name="Probst A.J."/>
            <person name="Ladd B."/>
            <person name="Jarett J.K."/>
            <person name="Geller-Mcgrath D.E."/>
            <person name="Sieber C.M.K."/>
            <person name="Emerson J.B."/>
            <person name="Anantharaman K."/>
            <person name="Thomas B.C."/>
            <person name="Malmstrom R."/>
            <person name="Stieglmeier M."/>
            <person name="Klingl A."/>
            <person name="Woyke T."/>
            <person name="Ryan C.M."/>
            <person name="Banfield J.F."/>
        </authorList>
    </citation>
    <scope>NUCLEOTIDE SEQUENCE [LARGE SCALE GENOMIC DNA]</scope>
</reference>
<feature type="transmembrane region" description="Helical" evidence="1">
    <location>
        <begin position="335"/>
        <end position="352"/>
    </location>
</feature>
<feature type="transmembrane region" description="Helical" evidence="1">
    <location>
        <begin position="79"/>
        <end position="96"/>
    </location>
</feature>
<protein>
    <recommendedName>
        <fullName evidence="2">Glycosyltransferase RgtA/B/C/D-like domain-containing protein</fullName>
    </recommendedName>
</protein>
<gene>
    <name evidence="3" type="ORF">COT75_01625</name>
</gene>
<keyword evidence="1" id="KW-0472">Membrane</keyword>